<keyword evidence="12" id="KW-1185">Reference proteome</keyword>
<dbReference type="Proteomes" id="UP000224567">
    <property type="component" value="Unassembled WGS sequence"/>
</dbReference>
<evidence type="ECO:0000313" key="12">
    <source>
        <dbReference type="Proteomes" id="UP000224567"/>
    </source>
</evidence>
<dbReference type="GO" id="GO:0120230">
    <property type="term" value="F:recombinase activator activity"/>
    <property type="evidence" value="ECO:0007669"/>
    <property type="project" value="TreeGrafter"/>
</dbReference>
<keyword evidence="5" id="KW-0233">DNA recombination</keyword>
<evidence type="ECO:0000256" key="8">
    <source>
        <dbReference type="SAM" id="Coils"/>
    </source>
</evidence>
<evidence type="ECO:0000259" key="10">
    <source>
        <dbReference type="Pfam" id="PF18517"/>
    </source>
</evidence>
<dbReference type="PANTHER" id="PTHR15938">
    <property type="entry name" value="TBP-1 INTERACTING PROTEIN"/>
    <property type="match status" value="1"/>
</dbReference>
<reference evidence="12" key="2">
    <citation type="journal article" date="2017" name="J. Anim. Genet.">
        <title>Multiple reference genome sequences of hot pepper reveal the massive evolution of plant disease resistance genes by retroduplication.</title>
        <authorList>
            <person name="Kim S."/>
            <person name="Park J."/>
            <person name="Yeom S.-I."/>
            <person name="Kim Y.-M."/>
            <person name="Seo E."/>
            <person name="Kim K.-T."/>
            <person name="Kim M.-S."/>
            <person name="Lee J.M."/>
            <person name="Cheong K."/>
            <person name="Shin H.-S."/>
            <person name="Kim S.-B."/>
            <person name="Han K."/>
            <person name="Lee J."/>
            <person name="Park M."/>
            <person name="Lee H.-A."/>
            <person name="Lee H.-Y."/>
            <person name="Lee Y."/>
            <person name="Oh S."/>
            <person name="Lee J.H."/>
            <person name="Choi E."/>
            <person name="Choi E."/>
            <person name="Lee S.E."/>
            <person name="Jeon J."/>
            <person name="Kim H."/>
            <person name="Choi G."/>
            <person name="Song H."/>
            <person name="Lee J."/>
            <person name="Lee S.-C."/>
            <person name="Kwon J.-K."/>
            <person name="Lee H.-Y."/>
            <person name="Koo N."/>
            <person name="Hong Y."/>
            <person name="Kim R.W."/>
            <person name="Kang W.-H."/>
            <person name="Huh J.H."/>
            <person name="Kang B.-C."/>
            <person name="Yang T.-J."/>
            <person name="Lee Y.-H."/>
            <person name="Bennetzen J.L."/>
            <person name="Choi D."/>
        </authorList>
    </citation>
    <scope>NUCLEOTIDE SEQUENCE [LARGE SCALE GENOMIC DNA]</scope>
    <source>
        <strain evidence="12">cv. PBC81</strain>
    </source>
</reference>
<dbReference type="InterPro" id="IPR010776">
    <property type="entry name" value="Hop2_WH_dom"/>
</dbReference>
<comment type="similarity">
    <text evidence="2">Belongs to the HOP2 family.</text>
</comment>
<dbReference type="EMBL" id="MLFT02000012">
    <property type="protein sequence ID" value="PHT32791.1"/>
    <property type="molecule type" value="Genomic_DNA"/>
</dbReference>
<evidence type="ECO:0000256" key="5">
    <source>
        <dbReference type="ARBA" id="ARBA00023172"/>
    </source>
</evidence>
<keyword evidence="6" id="KW-0539">Nucleus</keyword>
<feature type="domain" description="Homologous-pairing protein 2 winged helix" evidence="9">
    <location>
        <begin position="5"/>
        <end position="43"/>
    </location>
</feature>
<proteinExistence type="inferred from homology"/>
<dbReference type="AlphaFoldDB" id="A0A2G2VIG3"/>
<dbReference type="Pfam" id="PF07106">
    <property type="entry name" value="WHD_TBPIP"/>
    <property type="match status" value="1"/>
</dbReference>
<evidence type="ECO:0000256" key="6">
    <source>
        <dbReference type="ARBA" id="ARBA00023242"/>
    </source>
</evidence>
<dbReference type="GO" id="GO:0000794">
    <property type="term" value="C:condensed nuclear chromosome"/>
    <property type="evidence" value="ECO:0007669"/>
    <property type="project" value="TreeGrafter"/>
</dbReference>
<dbReference type="InterPro" id="IPR036388">
    <property type="entry name" value="WH-like_DNA-bd_sf"/>
</dbReference>
<comment type="caution">
    <text evidence="11">The sequence shown here is derived from an EMBL/GenBank/DDBJ whole genome shotgun (WGS) entry which is preliminary data.</text>
</comment>
<organism evidence="11 12">
    <name type="scientific">Capsicum baccatum</name>
    <name type="common">Peruvian pepper</name>
    <dbReference type="NCBI Taxonomy" id="33114"/>
    <lineage>
        <taxon>Eukaryota</taxon>
        <taxon>Viridiplantae</taxon>
        <taxon>Streptophyta</taxon>
        <taxon>Embryophyta</taxon>
        <taxon>Tracheophyta</taxon>
        <taxon>Spermatophyta</taxon>
        <taxon>Magnoliopsida</taxon>
        <taxon>eudicotyledons</taxon>
        <taxon>Gunneridae</taxon>
        <taxon>Pentapetalae</taxon>
        <taxon>asterids</taxon>
        <taxon>lamiids</taxon>
        <taxon>Solanales</taxon>
        <taxon>Solanaceae</taxon>
        <taxon>Solanoideae</taxon>
        <taxon>Capsiceae</taxon>
        <taxon>Capsicum</taxon>
    </lineage>
</organism>
<dbReference type="STRING" id="33114.A0A2G2VIG3"/>
<keyword evidence="4 8" id="KW-0175">Coiled coil</keyword>
<protein>
    <recommendedName>
        <fullName evidence="3">Homologous-pairing protein 2 homolog</fullName>
    </recommendedName>
</protein>
<dbReference type="GO" id="GO:0010774">
    <property type="term" value="P:meiotic strand invasion involved in reciprocal meiotic recombination"/>
    <property type="evidence" value="ECO:0007669"/>
    <property type="project" value="TreeGrafter"/>
</dbReference>
<dbReference type="InterPro" id="IPR040661">
    <property type="entry name" value="LZ3wCH"/>
</dbReference>
<sequence length="161" mass="18889">MWQMHALQKFNLKKTAVQKVRDNLCDSGKISFKECGKQKIYLARQDQFNIPDSEELNKMKEENANLQEQLNEQKKAISEVEAGVTLVSPEDRLAIEGLYSEALNQRRRRKRMFRDVWDAITENSPKNPKEFKEELGVEYNEDVGVNFQSFADLIQHGRKRR</sequence>
<evidence type="ECO:0000256" key="7">
    <source>
        <dbReference type="ARBA" id="ARBA00023254"/>
    </source>
</evidence>
<evidence type="ECO:0000256" key="3">
    <source>
        <dbReference type="ARBA" id="ARBA00016093"/>
    </source>
</evidence>
<dbReference type="OrthoDB" id="272266at2759"/>
<gene>
    <name evidence="11" type="ORF">CQW23_29128</name>
</gene>
<evidence type="ECO:0000256" key="4">
    <source>
        <dbReference type="ARBA" id="ARBA00023054"/>
    </source>
</evidence>
<accession>A0A2G2VIG3</accession>
<comment type="subcellular location">
    <subcellularLocation>
        <location evidence="1">Nucleus</location>
    </subcellularLocation>
</comment>
<dbReference type="Gene3D" id="1.10.10.10">
    <property type="entry name" value="Winged helix-like DNA-binding domain superfamily/Winged helix DNA-binding domain"/>
    <property type="match status" value="1"/>
</dbReference>
<evidence type="ECO:0000259" key="9">
    <source>
        <dbReference type="Pfam" id="PF07106"/>
    </source>
</evidence>
<dbReference type="GO" id="GO:0000709">
    <property type="term" value="P:meiotic joint molecule formation"/>
    <property type="evidence" value="ECO:0007669"/>
    <property type="project" value="TreeGrafter"/>
</dbReference>
<dbReference type="GO" id="GO:0120231">
    <property type="term" value="C:DNA recombinase auxiliary factor complex"/>
    <property type="evidence" value="ECO:0007669"/>
    <property type="project" value="TreeGrafter"/>
</dbReference>
<dbReference type="GO" id="GO:0003690">
    <property type="term" value="F:double-stranded DNA binding"/>
    <property type="evidence" value="ECO:0007669"/>
    <property type="project" value="TreeGrafter"/>
</dbReference>
<name>A0A2G2VIG3_CAPBA</name>
<dbReference type="GO" id="GO:0007129">
    <property type="term" value="P:homologous chromosome pairing at meiosis"/>
    <property type="evidence" value="ECO:0007669"/>
    <property type="project" value="TreeGrafter"/>
</dbReference>
<feature type="coiled-coil region" evidence="8">
    <location>
        <begin position="53"/>
        <end position="83"/>
    </location>
</feature>
<keyword evidence="7" id="KW-0469">Meiosis</keyword>
<dbReference type="PANTHER" id="PTHR15938:SF0">
    <property type="entry name" value="HOMOLOGOUS-PAIRING PROTEIN 2 HOMOLOG"/>
    <property type="match status" value="1"/>
</dbReference>
<reference evidence="11 12" key="1">
    <citation type="journal article" date="2017" name="Genome Biol.">
        <title>New reference genome sequences of hot pepper reveal the massive evolution of plant disease-resistance genes by retroduplication.</title>
        <authorList>
            <person name="Kim S."/>
            <person name="Park J."/>
            <person name="Yeom S.I."/>
            <person name="Kim Y.M."/>
            <person name="Seo E."/>
            <person name="Kim K.T."/>
            <person name="Kim M.S."/>
            <person name="Lee J.M."/>
            <person name="Cheong K."/>
            <person name="Shin H.S."/>
            <person name="Kim S.B."/>
            <person name="Han K."/>
            <person name="Lee J."/>
            <person name="Park M."/>
            <person name="Lee H.A."/>
            <person name="Lee H.Y."/>
            <person name="Lee Y."/>
            <person name="Oh S."/>
            <person name="Lee J.H."/>
            <person name="Choi E."/>
            <person name="Choi E."/>
            <person name="Lee S.E."/>
            <person name="Jeon J."/>
            <person name="Kim H."/>
            <person name="Choi G."/>
            <person name="Song H."/>
            <person name="Lee J."/>
            <person name="Lee S.C."/>
            <person name="Kwon J.K."/>
            <person name="Lee H.Y."/>
            <person name="Koo N."/>
            <person name="Hong Y."/>
            <person name="Kim R.W."/>
            <person name="Kang W.H."/>
            <person name="Huh J.H."/>
            <person name="Kang B.C."/>
            <person name="Yang T.J."/>
            <person name="Lee Y.H."/>
            <person name="Bennetzen J.L."/>
            <person name="Choi D."/>
        </authorList>
    </citation>
    <scope>NUCLEOTIDE SEQUENCE [LARGE SCALE GENOMIC DNA]</scope>
    <source>
        <strain evidence="12">cv. PBC81</strain>
    </source>
</reference>
<evidence type="ECO:0000313" key="11">
    <source>
        <dbReference type="EMBL" id="PHT32791.1"/>
    </source>
</evidence>
<evidence type="ECO:0000256" key="2">
    <source>
        <dbReference type="ARBA" id="ARBA00007922"/>
    </source>
</evidence>
<evidence type="ECO:0000256" key="1">
    <source>
        <dbReference type="ARBA" id="ARBA00004123"/>
    </source>
</evidence>
<dbReference type="Pfam" id="PF18517">
    <property type="entry name" value="LZ3wCH"/>
    <property type="match status" value="1"/>
</dbReference>
<feature type="domain" description="Leucine zipper with capping helix" evidence="10">
    <location>
        <begin position="87"/>
        <end position="144"/>
    </location>
</feature>